<dbReference type="PANTHER" id="PTHR43537:SF6">
    <property type="entry name" value="HTH-TYPE TRANSCRIPTIONAL REPRESSOR RSPR"/>
    <property type="match status" value="1"/>
</dbReference>
<dbReference type="PANTHER" id="PTHR43537">
    <property type="entry name" value="TRANSCRIPTIONAL REGULATOR, GNTR FAMILY"/>
    <property type="match status" value="1"/>
</dbReference>
<protein>
    <submittedName>
        <fullName evidence="4">HTH-type transcriptional repressor RspR</fullName>
    </submittedName>
</protein>
<evidence type="ECO:0000256" key="2">
    <source>
        <dbReference type="ARBA" id="ARBA00023125"/>
    </source>
</evidence>
<sequence length="234" mass="27697">MVIRKVKKNKIMTLDIRKNTTSKTIYYKLREEIINLYLDPGTSISEKELSEKYNVSRTPVREALVRLAQEGLVNIYPQKGTVVSLIDLCAVEDGRFLREHVERAVVKEACKEFFPEKILSLEMNLKLQKMYIENHDNKKLFEADEEFHKIIFEGSNKKRVWESINDGSLEFQRIRMLRLEVNPNWDNIYMQHEEIFNAIKNGDSEKAEGVMKEHLNMVTFDKNEVKKIYPNYFK</sequence>
<evidence type="ECO:0000256" key="3">
    <source>
        <dbReference type="ARBA" id="ARBA00023163"/>
    </source>
</evidence>
<dbReference type="GO" id="GO:0003677">
    <property type="term" value="F:DNA binding"/>
    <property type="evidence" value="ECO:0007669"/>
    <property type="project" value="UniProtKB-KW"/>
</dbReference>
<evidence type="ECO:0000313" key="5">
    <source>
        <dbReference type="Proteomes" id="UP000190951"/>
    </source>
</evidence>
<dbReference type="Pfam" id="PF00392">
    <property type="entry name" value="GntR"/>
    <property type="match status" value="1"/>
</dbReference>
<dbReference type="InterPro" id="IPR000524">
    <property type="entry name" value="Tscrpt_reg_HTH_GntR"/>
</dbReference>
<dbReference type="InterPro" id="IPR036388">
    <property type="entry name" value="WH-like_DNA-bd_sf"/>
</dbReference>
<keyword evidence="2" id="KW-0238">DNA-binding</keyword>
<proteinExistence type="predicted"/>
<dbReference type="STRING" id="84029.CROST_42410"/>
<keyword evidence="1" id="KW-0805">Transcription regulation</keyword>
<dbReference type="EMBL" id="CP096983">
    <property type="protein sequence ID" value="URZ10514.1"/>
    <property type="molecule type" value="Genomic_DNA"/>
</dbReference>
<evidence type="ECO:0000313" key="4">
    <source>
        <dbReference type="EMBL" id="URZ10514.1"/>
    </source>
</evidence>
<accession>A0A1S8KYT5</accession>
<dbReference type="KEGG" id="crw:CROST_012240"/>
<keyword evidence="3" id="KW-0804">Transcription</keyword>
<dbReference type="InterPro" id="IPR011711">
    <property type="entry name" value="GntR_C"/>
</dbReference>
<reference evidence="4 5" key="1">
    <citation type="submission" date="2022-04" db="EMBL/GenBank/DDBJ databases">
        <title>Genome sequence of C. roseum typestrain.</title>
        <authorList>
            <person name="Poehlein A."/>
            <person name="Schoch T."/>
            <person name="Duerre P."/>
            <person name="Daniel R."/>
        </authorList>
    </citation>
    <scope>NUCLEOTIDE SEQUENCE [LARGE SCALE GENOMIC DNA]</scope>
    <source>
        <strain evidence="4 5">DSM 7320</strain>
    </source>
</reference>
<name>A0A1S8KYT5_9CLOT</name>
<keyword evidence="5" id="KW-1185">Reference proteome</keyword>
<dbReference type="AlphaFoldDB" id="A0A1S8KYT5"/>
<dbReference type="GO" id="GO:0003700">
    <property type="term" value="F:DNA-binding transcription factor activity"/>
    <property type="evidence" value="ECO:0007669"/>
    <property type="project" value="InterPro"/>
</dbReference>
<dbReference type="PRINTS" id="PR00035">
    <property type="entry name" value="HTHGNTR"/>
</dbReference>
<dbReference type="InterPro" id="IPR008920">
    <property type="entry name" value="TF_FadR/GntR_C"/>
</dbReference>
<dbReference type="SMART" id="SM00895">
    <property type="entry name" value="FCD"/>
    <property type="match status" value="1"/>
</dbReference>
<dbReference type="Pfam" id="PF07729">
    <property type="entry name" value="FCD"/>
    <property type="match status" value="1"/>
</dbReference>
<dbReference type="InterPro" id="IPR036390">
    <property type="entry name" value="WH_DNA-bd_sf"/>
</dbReference>
<evidence type="ECO:0000256" key="1">
    <source>
        <dbReference type="ARBA" id="ARBA00023015"/>
    </source>
</evidence>
<dbReference type="Gene3D" id="1.10.10.10">
    <property type="entry name" value="Winged helix-like DNA-binding domain superfamily/Winged helix DNA-binding domain"/>
    <property type="match status" value="1"/>
</dbReference>
<dbReference type="PROSITE" id="PS50949">
    <property type="entry name" value="HTH_GNTR"/>
    <property type="match status" value="1"/>
</dbReference>
<dbReference type="CDD" id="cd07377">
    <property type="entry name" value="WHTH_GntR"/>
    <property type="match status" value="1"/>
</dbReference>
<gene>
    <name evidence="4" type="primary">rspR_2</name>
    <name evidence="4" type="ORF">CROST_012240</name>
</gene>
<dbReference type="SMART" id="SM00345">
    <property type="entry name" value="HTH_GNTR"/>
    <property type="match status" value="1"/>
</dbReference>
<dbReference type="SUPFAM" id="SSF48008">
    <property type="entry name" value="GntR ligand-binding domain-like"/>
    <property type="match status" value="1"/>
</dbReference>
<organism evidence="4 5">
    <name type="scientific">Clostridium felsineum</name>
    <dbReference type="NCBI Taxonomy" id="36839"/>
    <lineage>
        <taxon>Bacteria</taxon>
        <taxon>Bacillati</taxon>
        <taxon>Bacillota</taxon>
        <taxon>Clostridia</taxon>
        <taxon>Eubacteriales</taxon>
        <taxon>Clostridiaceae</taxon>
        <taxon>Clostridium</taxon>
    </lineage>
</organism>
<dbReference type="Gene3D" id="1.20.120.530">
    <property type="entry name" value="GntR ligand-binding domain-like"/>
    <property type="match status" value="1"/>
</dbReference>
<dbReference type="SUPFAM" id="SSF46785">
    <property type="entry name" value="Winged helix' DNA-binding domain"/>
    <property type="match status" value="1"/>
</dbReference>
<dbReference type="Proteomes" id="UP000190951">
    <property type="component" value="Chromosome"/>
</dbReference>